<feature type="domain" description="LysM" evidence="5">
    <location>
        <begin position="249"/>
        <end position="293"/>
    </location>
</feature>
<dbReference type="CDD" id="cd00118">
    <property type="entry name" value="LysM"/>
    <property type="match status" value="3"/>
</dbReference>
<feature type="signal peptide" evidence="4">
    <location>
        <begin position="1"/>
        <end position="27"/>
    </location>
</feature>
<evidence type="ECO:0000256" key="2">
    <source>
        <dbReference type="ARBA" id="ARBA00022801"/>
    </source>
</evidence>
<dbReference type="PANTHER" id="PTHR34135">
    <property type="entry name" value="LYSOZYME"/>
    <property type="match status" value="1"/>
</dbReference>
<dbReference type="EC" id="3.2.1.17" evidence="6"/>
<keyword evidence="3 6" id="KW-0326">Glycosidase</keyword>
<protein>
    <submittedName>
        <fullName evidence="6">Autolytic lysozyme</fullName>
        <ecNumber evidence="6">3.2.1.17</ecNumber>
    </submittedName>
</protein>
<keyword evidence="2 6" id="KW-0378">Hydrolase</keyword>
<dbReference type="Gene3D" id="3.10.350.10">
    <property type="entry name" value="LysM domain"/>
    <property type="match status" value="3"/>
</dbReference>
<dbReference type="Gene3D" id="3.20.20.80">
    <property type="entry name" value="Glycosidases"/>
    <property type="match status" value="1"/>
</dbReference>
<evidence type="ECO:0000259" key="5">
    <source>
        <dbReference type="PROSITE" id="PS51782"/>
    </source>
</evidence>
<dbReference type="InterPro" id="IPR018392">
    <property type="entry name" value="LysM"/>
</dbReference>
<dbReference type="GO" id="GO:0016052">
    <property type="term" value="P:carbohydrate catabolic process"/>
    <property type="evidence" value="ECO:0007669"/>
    <property type="project" value="TreeGrafter"/>
</dbReference>
<proteinExistence type="inferred from homology"/>
<dbReference type="SUPFAM" id="SSF51445">
    <property type="entry name" value="(Trans)glycosidases"/>
    <property type="match status" value="1"/>
</dbReference>
<keyword evidence="4" id="KW-0732">Signal</keyword>
<dbReference type="GO" id="GO:0016998">
    <property type="term" value="P:cell wall macromolecule catabolic process"/>
    <property type="evidence" value="ECO:0007669"/>
    <property type="project" value="InterPro"/>
</dbReference>
<dbReference type="PROSITE" id="PS51904">
    <property type="entry name" value="GLYCOSYL_HYDROL_F25_2"/>
    <property type="match status" value="1"/>
</dbReference>
<dbReference type="InterPro" id="IPR018077">
    <property type="entry name" value="Glyco_hydro_fam25_subgr"/>
</dbReference>
<dbReference type="Pfam" id="PF01183">
    <property type="entry name" value="Glyco_hydro_25"/>
    <property type="match status" value="1"/>
</dbReference>
<dbReference type="InterPro" id="IPR002053">
    <property type="entry name" value="Glyco_hydro_25"/>
</dbReference>
<name>A0A1C6G5F6_9FIRM</name>
<dbReference type="AlphaFoldDB" id="A0A1C6G5F6"/>
<dbReference type="InterPro" id="IPR017853">
    <property type="entry name" value="GH"/>
</dbReference>
<feature type="domain" description="LysM" evidence="5">
    <location>
        <begin position="361"/>
        <end position="405"/>
    </location>
</feature>
<dbReference type="PANTHER" id="PTHR34135:SF2">
    <property type="entry name" value="LYSOZYME"/>
    <property type="match status" value="1"/>
</dbReference>
<dbReference type="SUPFAM" id="SSF54106">
    <property type="entry name" value="LysM domain"/>
    <property type="match status" value="3"/>
</dbReference>
<evidence type="ECO:0000313" key="6">
    <source>
        <dbReference type="EMBL" id="SCJ40415.1"/>
    </source>
</evidence>
<dbReference type="InterPro" id="IPR036779">
    <property type="entry name" value="LysM_dom_sf"/>
</dbReference>
<dbReference type="SMART" id="SM00257">
    <property type="entry name" value="LysM"/>
    <property type="match status" value="3"/>
</dbReference>
<feature type="chain" id="PRO_5038981797" evidence="4">
    <location>
        <begin position="28"/>
        <end position="405"/>
    </location>
</feature>
<dbReference type="CDD" id="cd06525">
    <property type="entry name" value="GH25_Lyc-like"/>
    <property type="match status" value="1"/>
</dbReference>
<dbReference type="PROSITE" id="PS51782">
    <property type="entry name" value="LYSM"/>
    <property type="match status" value="3"/>
</dbReference>
<accession>A0A1C6G5F6</accession>
<dbReference type="GO" id="GO:0003796">
    <property type="term" value="F:lysozyme activity"/>
    <property type="evidence" value="ECO:0007669"/>
    <property type="project" value="UniProtKB-EC"/>
</dbReference>
<organism evidence="6">
    <name type="scientific">uncultured Anaerotruncus sp</name>
    <dbReference type="NCBI Taxonomy" id="905011"/>
    <lineage>
        <taxon>Bacteria</taxon>
        <taxon>Bacillati</taxon>
        <taxon>Bacillota</taxon>
        <taxon>Clostridia</taxon>
        <taxon>Eubacteriales</taxon>
        <taxon>Oscillospiraceae</taxon>
        <taxon>Anaerotruncus</taxon>
        <taxon>environmental samples</taxon>
    </lineage>
</organism>
<feature type="domain" description="LysM" evidence="5">
    <location>
        <begin position="306"/>
        <end position="350"/>
    </location>
</feature>
<dbReference type="SMART" id="SM00641">
    <property type="entry name" value="Glyco_25"/>
    <property type="match status" value="1"/>
</dbReference>
<dbReference type="EMBL" id="FMHG01000001">
    <property type="protein sequence ID" value="SCJ40415.1"/>
    <property type="molecule type" value="Genomic_DNA"/>
</dbReference>
<reference evidence="6" key="1">
    <citation type="submission" date="2015-09" db="EMBL/GenBank/DDBJ databases">
        <authorList>
            <consortium name="Pathogen Informatics"/>
        </authorList>
    </citation>
    <scope>NUCLEOTIDE SEQUENCE</scope>
    <source>
        <strain evidence="6">2789STDY5834896</strain>
    </source>
</reference>
<evidence type="ECO:0000256" key="4">
    <source>
        <dbReference type="SAM" id="SignalP"/>
    </source>
</evidence>
<sequence length="405" mass="42930">MKKIVKKWAAGVLAALLTMIFAVPGAAAISPSSPNQYPGIDVSSYQGDIDFAAVRAAGIQVVYIRSSVGSGFVDATFAQNYQRAKAAGLQVGLYHYVTARSEAEARQQAQFFVSTISGTQPDCRLAMDFESFGDLSVAQINAIGQAFIQTVAELSGKEVVLYSNAYTARTVWSPQLAASYPLWVAHYGVDAPGDSGAWQSWVGWQYTSTGSVPGIGGNVDRDRFTDGILLSGSSIIPDPGLPEEVHDTCDYTVQPGDTVWGIARYFGTTVDCIAEINGLQDPSLIYPGQVLRILCEGGGTGSGGSGTYTVQAGDTLWDIAQYYGTTVSALAATNGIEDLSLIFPGQVLIIPGGGTGSIGNGYYTIVWGDTLWDLARRFGTTVSYLAELNGIQDPNLIYAGETIRI</sequence>
<dbReference type="GO" id="GO:0009253">
    <property type="term" value="P:peptidoglycan catabolic process"/>
    <property type="evidence" value="ECO:0007669"/>
    <property type="project" value="InterPro"/>
</dbReference>
<evidence type="ECO:0000256" key="3">
    <source>
        <dbReference type="ARBA" id="ARBA00023295"/>
    </source>
</evidence>
<comment type="similarity">
    <text evidence="1">Belongs to the glycosyl hydrolase 25 family.</text>
</comment>
<evidence type="ECO:0000256" key="1">
    <source>
        <dbReference type="ARBA" id="ARBA00010646"/>
    </source>
</evidence>
<gene>
    <name evidence="6" type="primary">lyc_1</name>
    <name evidence="6" type="ORF">SAMEA3545359_00233</name>
</gene>
<dbReference type="Pfam" id="PF01476">
    <property type="entry name" value="LysM"/>
    <property type="match status" value="3"/>
</dbReference>